<accession>A0AAW4NRL6</accession>
<dbReference type="RefSeq" id="WP_219428787.1">
    <property type="nucleotide sequence ID" value="NZ_JAHXRD010000020.1"/>
</dbReference>
<keyword evidence="1" id="KW-1133">Transmembrane helix</keyword>
<evidence type="ECO:0000313" key="4">
    <source>
        <dbReference type="Proteomes" id="UP001196873"/>
    </source>
</evidence>
<sequence length="605" mass="68420">MKKNSKLFIFLLLTFVCCNKLVAQKITISIPEKVYVGENFRLSYTINSQDVENFHAGTVPSGIEIIAGPYTSQQSSYQMVNGHTSSSSLITFTYTLYAVKQGIYSLPSAQAVVNGRKIKSNAVKVTIVGKGHSRNNIKNQYNEDGDLHDVSSRISGNSLFIRVSANKRRVCEQEPITLTYKVYTLVDLTQLKGDMPELTGFHTQEVKLPQQKSFHIERVNGRPYRCVTWSQYVMYPQMTGKLTIPSITFKGIIVQQNRSVDPFEAFFNGGSGYTEVKRDIKAPSLTIQVDPLPNRPANFSGGVGKFNVSTRLSKSIVKAGQPVTLTIEISGVGNLKLLKQPNVIFPKDFEKYDVKITDKTHLTSNGVEGKMIYEYLVIPQNQGEYSIPAISFNYFDVEKQSYKDIKTQNLSIKVLGGNKRDNGISEFQKDDNDIHEIKANDKENHEVGDYFFGSIAYFIIIILLIVIFVSMFILLRRYENDKKDAVKLRGVHANKMATKKLKLANNLMERGDTEEFYNEVLHTLWDYVSDKLNMSIEELSRTNISEKLSARGVDYSIIQLFISAIDECEYERYAPGDMAGNMKKTLDSAFAAITKIELFFRNNKK</sequence>
<evidence type="ECO:0000313" key="3">
    <source>
        <dbReference type="EMBL" id="MBW4866737.1"/>
    </source>
</evidence>
<name>A0AAW4NRL6_9BACT</name>
<feature type="transmembrane region" description="Helical" evidence="1">
    <location>
        <begin position="450"/>
        <end position="475"/>
    </location>
</feature>
<reference evidence="3" key="1">
    <citation type="submission" date="2021-07" db="EMBL/GenBank/DDBJ databases">
        <title>Genomic diversity and antimicrobial resistance of Prevotella spp. isolated from chronic lung disease airways.</title>
        <authorList>
            <person name="Webb K.A."/>
            <person name="Olagoke O.S."/>
            <person name="Baird T."/>
            <person name="Neill J."/>
            <person name="Pham A."/>
            <person name="Wells T.J."/>
            <person name="Ramsay K.A."/>
            <person name="Bell S.C."/>
            <person name="Sarovich D.S."/>
            <person name="Price E.P."/>
        </authorList>
    </citation>
    <scope>NUCLEOTIDE SEQUENCE</scope>
    <source>
        <strain evidence="3">SCHI0047.S.3</strain>
    </source>
</reference>
<dbReference type="Proteomes" id="UP001196873">
    <property type="component" value="Unassembled WGS sequence"/>
</dbReference>
<feature type="signal peptide" evidence="2">
    <location>
        <begin position="1"/>
        <end position="22"/>
    </location>
</feature>
<keyword evidence="1" id="KW-0812">Transmembrane</keyword>
<dbReference type="AlphaFoldDB" id="A0AAW4NRL6"/>
<dbReference type="PANTHER" id="PTHR40940:SF2">
    <property type="entry name" value="BATD"/>
    <property type="match status" value="1"/>
</dbReference>
<dbReference type="PANTHER" id="PTHR40940">
    <property type="entry name" value="PROTEIN BATD-RELATED"/>
    <property type="match status" value="1"/>
</dbReference>
<feature type="chain" id="PRO_5043688950" evidence="2">
    <location>
        <begin position="23"/>
        <end position="605"/>
    </location>
</feature>
<proteinExistence type="predicted"/>
<dbReference type="InterPro" id="IPR025738">
    <property type="entry name" value="BatD"/>
</dbReference>
<evidence type="ECO:0000256" key="1">
    <source>
        <dbReference type="SAM" id="Phobius"/>
    </source>
</evidence>
<protein>
    <submittedName>
        <fullName evidence="3">BatD family protein</fullName>
    </submittedName>
</protein>
<keyword evidence="1" id="KW-0472">Membrane</keyword>
<keyword evidence="2" id="KW-0732">Signal</keyword>
<dbReference type="EMBL" id="JAHXRF010000021">
    <property type="protein sequence ID" value="MBW4866737.1"/>
    <property type="molecule type" value="Genomic_DNA"/>
</dbReference>
<dbReference type="Pfam" id="PF13584">
    <property type="entry name" value="BatD"/>
    <property type="match status" value="3"/>
</dbReference>
<gene>
    <name evidence="3" type="ORF">KZY68_12165</name>
</gene>
<evidence type="ECO:0000256" key="2">
    <source>
        <dbReference type="SAM" id="SignalP"/>
    </source>
</evidence>
<comment type="caution">
    <text evidence="3">The sequence shown here is derived from an EMBL/GenBank/DDBJ whole genome shotgun (WGS) entry which is preliminary data.</text>
</comment>
<organism evidence="3 4">
    <name type="scientific">Segatella salivae</name>
    <dbReference type="NCBI Taxonomy" id="228604"/>
    <lineage>
        <taxon>Bacteria</taxon>
        <taxon>Pseudomonadati</taxon>
        <taxon>Bacteroidota</taxon>
        <taxon>Bacteroidia</taxon>
        <taxon>Bacteroidales</taxon>
        <taxon>Prevotellaceae</taxon>
        <taxon>Segatella</taxon>
    </lineage>
</organism>